<feature type="region of interest" description="Disordered" evidence="1">
    <location>
        <begin position="405"/>
        <end position="424"/>
    </location>
</feature>
<dbReference type="OrthoDB" id="4391631at2"/>
<evidence type="ECO:0000256" key="1">
    <source>
        <dbReference type="SAM" id="MobiDB-lite"/>
    </source>
</evidence>
<dbReference type="RefSeq" id="WP_021011560.1">
    <property type="nucleotide sequence ID" value="NZ_ASHR01000036.1"/>
</dbReference>
<accession>U1L8D4</accession>
<evidence type="ECO:0000313" key="2">
    <source>
        <dbReference type="EMBL" id="ERG63183.1"/>
    </source>
</evidence>
<gene>
    <name evidence="2" type="ORF">L332_01770</name>
</gene>
<sequence>MSHEELALAIIESDDGILLLGDETTLRDFESRAGLDTRRVAQRSLSAAGKALGVIGEVQASSGRWVKLTRESAELVKKHGESLGKADKLMTGVVRTKGGRIVKHLKFENAALLTPAAPLALASVMTQASLEAALDDIQKYLEVIDAKLDRLLKQRKIEALGQLGGVMFAIDEANAIFEATGAVSSVTWSKVQANSLALQTMQAEAVAQLSALAEMVNERGVDTDKSAAVLEEVRGDVSFWLGVLARTIALQDRQYVLELARVAEAESHQLEQHRLGITIARAARAKRIADSLDAINASVHASSQLTNRDRVANPFSARRVTERSNAVNDTVAEFARHADLVLADVQRLEQTAWHRAAQALVGDAADQVGSISGEVAARAKVIGAGVQERSDDAVLRLARRVQERREARRRAGGLEEIEPLDSQE</sequence>
<protein>
    <submittedName>
        <fullName evidence="2">Uncharacterized protein</fullName>
    </submittedName>
</protein>
<name>U1L8D4_9MICO</name>
<dbReference type="EMBL" id="ASHR01000036">
    <property type="protein sequence ID" value="ERG63183.1"/>
    <property type="molecule type" value="Genomic_DNA"/>
</dbReference>
<proteinExistence type="predicted"/>
<organism evidence="2 3">
    <name type="scientific">Agrococcus pavilionensis RW1</name>
    <dbReference type="NCBI Taxonomy" id="1330458"/>
    <lineage>
        <taxon>Bacteria</taxon>
        <taxon>Bacillati</taxon>
        <taxon>Actinomycetota</taxon>
        <taxon>Actinomycetes</taxon>
        <taxon>Micrococcales</taxon>
        <taxon>Microbacteriaceae</taxon>
        <taxon>Agrococcus</taxon>
    </lineage>
</organism>
<comment type="caution">
    <text evidence="2">The sequence shown here is derived from an EMBL/GenBank/DDBJ whole genome shotgun (WGS) entry which is preliminary data.</text>
</comment>
<evidence type="ECO:0000313" key="3">
    <source>
        <dbReference type="Proteomes" id="UP000016462"/>
    </source>
</evidence>
<dbReference type="AlphaFoldDB" id="U1L8D4"/>
<feature type="compositionally biased region" description="Acidic residues" evidence="1">
    <location>
        <begin position="415"/>
        <end position="424"/>
    </location>
</feature>
<keyword evidence="3" id="KW-1185">Reference proteome</keyword>
<dbReference type="Proteomes" id="UP000016462">
    <property type="component" value="Unassembled WGS sequence"/>
</dbReference>
<reference evidence="2 3" key="1">
    <citation type="journal article" date="2013" name="Genome Announc.">
        <title>First draft genome sequence from a member of the genus agrococcus, isolated from modern microbialites.</title>
        <authorList>
            <person name="White R.A.III."/>
            <person name="Grassa C.J."/>
            <person name="Suttle C.A."/>
        </authorList>
    </citation>
    <scope>NUCLEOTIDE SEQUENCE [LARGE SCALE GENOMIC DNA]</scope>
    <source>
        <strain evidence="2 3">RW1</strain>
    </source>
</reference>